<feature type="chain" id="PRO_5031528066" description="Glucosamine/galactosamine-6-phosphate isomerase domain-containing protein" evidence="1">
    <location>
        <begin position="16"/>
        <end position="290"/>
    </location>
</feature>
<feature type="signal peptide" evidence="1">
    <location>
        <begin position="1"/>
        <end position="15"/>
    </location>
</feature>
<feature type="domain" description="Glucosamine/galactosamine-6-phosphate isomerase" evidence="2">
    <location>
        <begin position="52"/>
        <end position="260"/>
    </location>
</feature>
<reference evidence="3" key="1">
    <citation type="submission" date="2021-01" db="EMBL/GenBank/DDBJ databases">
        <authorList>
            <person name="Corre E."/>
            <person name="Pelletier E."/>
            <person name="Niang G."/>
            <person name="Scheremetjew M."/>
            <person name="Finn R."/>
            <person name="Kale V."/>
            <person name="Holt S."/>
            <person name="Cochrane G."/>
            <person name="Meng A."/>
            <person name="Brown T."/>
            <person name="Cohen L."/>
        </authorList>
    </citation>
    <scope>NUCLEOTIDE SEQUENCE</scope>
    <source>
        <strain evidence="3">RCC1130</strain>
    </source>
</reference>
<protein>
    <recommendedName>
        <fullName evidence="2">Glucosamine/galactosamine-6-phosphate isomerase domain-containing protein</fullName>
    </recommendedName>
</protein>
<keyword evidence="1" id="KW-0732">Signal</keyword>
<dbReference type="Gene3D" id="3.40.50.1360">
    <property type="match status" value="1"/>
</dbReference>
<accession>A0A7S0J4R0</accession>
<dbReference type="GO" id="GO:0005975">
    <property type="term" value="P:carbohydrate metabolic process"/>
    <property type="evidence" value="ECO:0007669"/>
    <property type="project" value="InterPro"/>
</dbReference>
<dbReference type="Pfam" id="PF01182">
    <property type="entry name" value="Glucosamine_iso"/>
    <property type="match status" value="1"/>
</dbReference>
<sequence length="290" mass="30169">MLGLLAAAAAGSLLRAPSVTPRCSPKMGAVEEFAISKEVKAVRVFDGAYDEDICDEVVVQARACINEKGSFSLCIPGGSVVKALGCMPSDAFDFSKLHVFFANEKIPSYPCISGALEVTQKLGVPDEQVYGVGEGSPSEVASAYSSLLKSHPSIDNSGALPSVDMMLLGTGPDGHCGCLFPDSPEIKATKSGAIVLAGNDERADGDFIAISMDVMCAAKVVVVSAAGSGRAPMVSSALAGTFGAYDCPAGMVCAQEETLWFTDKESIAEFDQYAEAFDEEEDMADGEEEA</sequence>
<dbReference type="AlphaFoldDB" id="A0A7S0J4R0"/>
<proteinExistence type="predicted"/>
<dbReference type="InterPro" id="IPR039104">
    <property type="entry name" value="6PGL"/>
</dbReference>
<evidence type="ECO:0000256" key="1">
    <source>
        <dbReference type="SAM" id="SignalP"/>
    </source>
</evidence>
<dbReference type="PANTHER" id="PTHR11054:SF0">
    <property type="entry name" value="6-PHOSPHOGLUCONOLACTONASE"/>
    <property type="match status" value="1"/>
</dbReference>
<dbReference type="EMBL" id="HBER01031017">
    <property type="protein sequence ID" value="CAD8540306.1"/>
    <property type="molecule type" value="Transcribed_RNA"/>
</dbReference>
<name>A0A7S0J4R0_9EUKA</name>
<dbReference type="SUPFAM" id="SSF100950">
    <property type="entry name" value="NagB/RpiA/CoA transferase-like"/>
    <property type="match status" value="1"/>
</dbReference>
<organism evidence="3">
    <name type="scientific">Calcidiscus leptoporus</name>
    <dbReference type="NCBI Taxonomy" id="127549"/>
    <lineage>
        <taxon>Eukaryota</taxon>
        <taxon>Haptista</taxon>
        <taxon>Haptophyta</taxon>
        <taxon>Prymnesiophyceae</taxon>
        <taxon>Coccolithales</taxon>
        <taxon>Calcidiscaceae</taxon>
        <taxon>Calcidiscus</taxon>
    </lineage>
</organism>
<evidence type="ECO:0000259" key="2">
    <source>
        <dbReference type="Pfam" id="PF01182"/>
    </source>
</evidence>
<evidence type="ECO:0000313" key="3">
    <source>
        <dbReference type="EMBL" id="CAD8540306.1"/>
    </source>
</evidence>
<dbReference type="InterPro" id="IPR037171">
    <property type="entry name" value="NagB/RpiA_transferase-like"/>
</dbReference>
<gene>
    <name evidence="3" type="ORF">CLEP1334_LOCUS15589</name>
</gene>
<dbReference type="InterPro" id="IPR006148">
    <property type="entry name" value="Glc/Gal-6P_isomerase"/>
</dbReference>
<dbReference type="PANTHER" id="PTHR11054">
    <property type="entry name" value="6-PHOSPHOGLUCONOLACTONASE"/>
    <property type="match status" value="1"/>
</dbReference>